<dbReference type="InterPro" id="IPR050109">
    <property type="entry name" value="HTH-type_TetR-like_transc_reg"/>
</dbReference>
<dbReference type="Proteomes" id="UP001501417">
    <property type="component" value="Unassembled WGS sequence"/>
</dbReference>
<feature type="domain" description="HTH tetR-type" evidence="3">
    <location>
        <begin position="16"/>
        <end position="76"/>
    </location>
</feature>
<dbReference type="Gene3D" id="1.10.357.10">
    <property type="entry name" value="Tetracycline Repressor, domain 2"/>
    <property type="match status" value="1"/>
</dbReference>
<proteinExistence type="predicted"/>
<evidence type="ECO:0000256" key="1">
    <source>
        <dbReference type="ARBA" id="ARBA00023125"/>
    </source>
</evidence>
<organism evidence="4 5">
    <name type="scientific">Mycobacterium paraffinicum</name>
    <dbReference type="NCBI Taxonomy" id="53378"/>
    <lineage>
        <taxon>Bacteria</taxon>
        <taxon>Bacillati</taxon>
        <taxon>Actinomycetota</taxon>
        <taxon>Actinomycetes</taxon>
        <taxon>Mycobacteriales</taxon>
        <taxon>Mycobacteriaceae</taxon>
        <taxon>Mycobacterium</taxon>
    </lineage>
</organism>
<keyword evidence="1 2" id="KW-0238">DNA-binding</keyword>
<gene>
    <name evidence="4" type="primary">kstR_1</name>
    <name evidence="4" type="ORF">GCM10023161_32150</name>
</gene>
<evidence type="ECO:0000313" key="4">
    <source>
        <dbReference type="EMBL" id="GAA4544844.1"/>
    </source>
</evidence>
<dbReference type="Pfam" id="PF00440">
    <property type="entry name" value="TetR_N"/>
    <property type="match status" value="1"/>
</dbReference>
<sequence>MLAEVEAAMSRSGAHTASSAAVLDATRAVATFGGFKAVHFKSVAKQAGVTVGSVYDHFTSKTHLLVTLLAREFVRLDEERDWSTCAASPIRRVESLTRRLHDEWQQNVKLTEAVVRAFVTAGTDEALAVQHAADLIESMLARALSGGTQGIHERQIAGLIADIWLANLMAFIGGRATAEQTRECIDGAMRFVLDGGGCQRSLAIPAVSLRY</sequence>
<dbReference type="PRINTS" id="PR00455">
    <property type="entry name" value="HTHTETR"/>
</dbReference>
<feature type="DNA-binding region" description="H-T-H motif" evidence="2">
    <location>
        <begin position="39"/>
        <end position="58"/>
    </location>
</feature>
<dbReference type="PANTHER" id="PTHR30055:SF242">
    <property type="entry name" value="HTH-TYPE TRANSCRIPTIONAL REPRESSOR KSTR"/>
    <property type="match status" value="1"/>
</dbReference>
<dbReference type="PANTHER" id="PTHR30055">
    <property type="entry name" value="HTH-TYPE TRANSCRIPTIONAL REGULATOR RUTR"/>
    <property type="match status" value="1"/>
</dbReference>
<dbReference type="Pfam" id="PF17925">
    <property type="entry name" value="TetR_C_20"/>
    <property type="match status" value="1"/>
</dbReference>
<comment type="caution">
    <text evidence="4">The sequence shown here is derived from an EMBL/GenBank/DDBJ whole genome shotgun (WGS) entry which is preliminary data.</text>
</comment>
<evidence type="ECO:0000256" key="2">
    <source>
        <dbReference type="PROSITE-ProRule" id="PRU00335"/>
    </source>
</evidence>
<name>A0ABP8RQT5_9MYCO</name>
<dbReference type="RefSeq" id="WP_345317430.1">
    <property type="nucleotide sequence ID" value="NZ_BAABGF010000032.1"/>
</dbReference>
<evidence type="ECO:0000313" key="5">
    <source>
        <dbReference type="Proteomes" id="UP001501417"/>
    </source>
</evidence>
<dbReference type="InterPro" id="IPR001647">
    <property type="entry name" value="HTH_TetR"/>
</dbReference>
<dbReference type="InterPro" id="IPR041642">
    <property type="entry name" value="KstR_C"/>
</dbReference>
<reference evidence="5" key="1">
    <citation type="journal article" date="2019" name="Int. J. Syst. Evol. Microbiol.">
        <title>The Global Catalogue of Microorganisms (GCM) 10K type strain sequencing project: providing services to taxonomists for standard genome sequencing and annotation.</title>
        <authorList>
            <consortium name="The Broad Institute Genomics Platform"/>
            <consortium name="The Broad Institute Genome Sequencing Center for Infectious Disease"/>
            <person name="Wu L."/>
            <person name="Ma J."/>
        </authorList>
    </citation>
    <scope>NUCLEOTIDE SEQUENCE [LARGE SCALE GENOMIC DNA]</scope>
    <source>
        <strain evidence="5">JCM 17782</strain>
    </source>
</reference>
<dbReference type="EMBL" id="BAABGF010000032">
    <property type="protein sequence ID" value="GAA4544844.1"/>
    <property type="molecule type" value="Genomic_DNA"/>
</dbReference>
<dbReference type="InterPro" id="IPR009057">
    <property type="entry name" value="Homeodomain-like_sf"/>
</dbReference>
<keyword evidence="5" id="KW-1185">Reference proteome</keyword>
<protein>
    <submittedName>
        <fullName evidence="4">Cholesterol catabolism transcriptional regulator KstR</fullName>
    </submittedName>
</protein>
<dbReference type="PROSITE" id="PS50977">
    <property type="entry name" value="HTH_TETR_2"/>
    <property type="match status" value="1"/>
</dbReference>
<accession>A0ABP8RQT5</accession>
<evidence type="ECO:0000259" key="3">
    <source>
        <dbReference type="PROSITE" id="PS50977"/>
    </source>
</evidence>
<dbReference type="SUPFAM" id="SSF46689">
    <property type="entry name" value="Homeodomain-like"/>
    <property type="match status" value="1"/>
</dbReference>